<dbReference type="NCBIfam" id="NF006055">
    <property type="entry name" value="PRK08203.1"/>
    <property type="match status" value="1"/>
</dbReference>
<dbReference type="PANTHER" id="PTHR43794">
    <property type="entry name" value="AMINOHYDROLASE SSNA-RELATED"/>
    <property type="match status" value="1"/>
</dbReference>
<protein>
    <recommendedName>
        <fullName evidence="4">Amidohydrolase-related domain-containing protein</fullName>
    </recommendedName>
</protein>
<evidence type="ECO:0000256" key="2">
    <source>
        <dbReference type="ARBA" id="ARBA00022801"/>
    </source>
</evidence>
<keyword evidence="1" id="KW-0479">Metal-binding</keyword>
<dbReference type="FunFam" id="3.20.20.140:FF:000014">
    <property type="entry name" value="5-methylthioadenosine/S-adenosylhomocysteine deaminase"/>
    <property type="match status" value="1"/>
</dbReference>
<dbReference type="InterPro" id="IPR032466">
    <property type="entry name" value="Metal_Hydrolase"/>
</dbReference>
<dbReference type="EMBL" id="LAZR01000025">
    <property type="protein sequence ID" value="KKO03683.1"/>
    <property type="molecule type" value="Genomic_DNA"/>
</dbReference>
<accession>A0A0F9VUQ5</accession>
<dbReference type="Gene3D" id="2.30.40.10">
    <property type="entry name" value="Urease, subunit C, domain 1"/>
    <property type="match status" value="1"/>
</dbReference>
<name>A0A0F9VUQ5_9ZZZZ</name>
<organism evidence="5">
    <name type="scientific">marine sediment metagenome</name>
    <dbReference type="NCBI Taxonomy" id="412755"/>
    <lineage>
        <taxon>unclassified sequences</taxon>
        <taxon>metagenomes</taxon>
        <taxon>ecological metagenomes</taxon>
    </lineage>
</organism>
<keyword evidence="3" id="KW-0862">Zinc</keyword>
<dbReference type="InterPro" id="IPR011059">
    <property type="entry name" value="Metal-dep_hydrolase_composite"/>
</dbReference>
<feature type="domain" description="Amidohydrolase-related" evidence="4">
    <location>
        <begin position="58"/>
        <end position="426"/>
    </location>
</feature>
<gene>
    <name evidence="5" type="ORF">LCGC14_0091100</name>
</gene>
<dbReference type="GO" id="GO:0016814">
    <property type="term" value="F:hydrolase activity, acting on carbon-nitrogen (but not peptide) bonds, in cyclic amidines"/>
    <property type="evidence" value="ECO:0007669"/>
    <property type="project" value="UniProtKB-ARBA"/>
</dbReference>
<dbReference type="InterPro" id="IPR050287">
    <property type="entry name" value="MTA/SAH_deaminase"/>
</dbReference>
<dbReference type="PANTHER" id="PTHR43794:SF11">
    <property type="entry name" value="AMIDOHYDROLASE-RELATED DOMAIN-CONTAINING PROTEIN"/>
    <property type="match status" value="1"/>
</dbReference>
<dbReference type="Gene3D" id="3.20.20.140">
    <property type="entry name" value="Metal-dependent hydrolases"/>
    <property type="match status" value="1"/>
</dbReference>
<dbReference type="SUPFAM" id="SSF51338">
    <property type="entry name" value="Composite domain of metallo-dependent hydrolases"/>
    <property type="match status" value="1"/>
</dbReference>
<sequence length="455" mass="49065">MTATLLLKNALVIGTMDDQLRELANASVFIRGNKVEAVGPASELPSEADNVIDMTGHVLIPGLINTHHHMFQSLTRALPAAQNAELFDWLTALFPVWQNITPQMQRAATRTAMAELMLSGCTTAADHAYLYVNGTRLDDSVQAAEEVGMRFHAVRGAMSLGQTQGGLPPDALVEQDEQAILKEMQRVVEELHDSTPDAMIKVALGPCSPFTVTTDLMREGAALARSCGVGLHTHTAENVKDLAFSKERYGMTPTEYTESVGWVGPDVWHAHCVHLDDPGIALFARTGTGVAHCPCSNMRLASGIAPIRKMRDAGVKVGLGVDGSASNDTNNLLDETRQAMLSARVRDENPGAMSAREALYIATRGGAEVLGREDVLGRIQPGYCADIIAFRTDDIAMAGALVDPLAALVFCTPQRVAHSIINGRQVIEDGRLLTRELPLIIEEHNLLARELVLGK</sequence>
<dbReference type="GO" id="GO:0019239">
    <property type="term" value="F:deaminase activity"/>
    <property type="evidence" value="ECO:0007669"/>
    <property type="project" value="UniProtKB-ARBA"/>
</dbReference>
<keyword evidence="2" id="KW-0378">Hydrolase</keyword>
<proteinExistence type="predicted"/>
<reference evidence="5" key="1">
    <citation type="journal article" date="2015" name="Nature">
        <title>Complex archaea that bridge the gap between prokaryotes and eukaryotes.</title>
        <authorList>
            <person name="Spang A."/>
            <person name="Saw J.H."/>
            <person name="Jorgensen S.L."/>
            <person name="Zaremba-Niedzwiedzka K."/>
            <person name="Martijn J."/>
            <person name="Lind A.E."/>
            <person name="van Eijk R."/>
            <person name="Schleper C."/>
            <person name="Guy L."/>
            <person name="Ettema T.J."/>
        </authorList>
    </citation>
    <scope>NUCLEOTIDE SEQUENCE</scope>
</reference>
<dbReference type="AlphaFoldDB" id="A0A0F9VUQ5"/>
<dbReference type="GO" id="GO:0046872">
    <property type="term" value="F:metal ion binding"/>
    <property type="evidence" value="ECO:0007669"/>
    <property type="project" value="UniProtKB-KW"/>
</dbReference>
<dbReference type="SUPFAM" id="SSF51556">
    <property type="entry name" value="Metallo-dependent hydrolases"/>
    <property type="match status" value="1"/>
</dbReference>
<dbReference type="Pfam" id="PF01979">
    <property type="entry name" value="Amidohydro_1"/>
    <property type="match status" value="1"/>
</dbReference>
<dbReference type="InterPro" id="IPR006680">
    <property type="entry name" value="Amidohydro-rel"/>
</dbReference>
<evidence type="ECO:0000313" key="5">
    <source>
        <dbReference type="EMBL" id="KKO03683.1"/>
    </source>
</evidence>
<evidence type="ECO:0000256" key="1">
    <source>
        <dbReference type="ARBA" id="ARBA00022723"/>
    </source>
</evidence>
<dbReference type="CDD" id="cd01298">
    <property type="entry name" value="ATZ_TRZ_like"/>
    <property type="match status" value="1"/>
</dbReference>
<comment type="caution">
    <text evidence="5">The sequence shown here is derived from an EMBL/GenBank/DDBJ whole genome shotgun (WGS) entry which is preliminary data.</text>
</comment>
<evidence type="ECO:0000256" key="3">
    <source>
        <dbReference type="ARBA" id="ARBA00022833"/>
    </source>
</evidence>
<evidence type="ECO:0000259" key="4">
    <source>
        <dbReference type="Pfam" id="PF01979"/>
    </source>
</evidence>